<evidence type="ECO:0000256" key="10">
    <source>
        <dbReference type="SAM" id="Coils"/>
    </source>
</evidence>
<dbReference type="AlphaFoldDB" id="H1KYZ4"/>
<keyword evidence="12" id="KW-1185">Reference proteome</keyword>
<evidence type="ECO:0000256" key="4">
    <source>
        <dbReference type="ARBA" id="ARBA00016304"/>
    </source>
</evidence>
<evidence type="ECO:0000313" key="11">
    <source>
        <dbReference type="EMBL" id="EHP86574.1"/>
    </source>
</evidence>
<name>H1KYZ4_9EURY</name>
<evidence type="ECO:0000256" key="2">
    <source>
        <dbReference type="ARBA" id="ARBA00008045"/>
    </source>
</evidence>
<dbReference type="InterPro" id="IPR009053">
    <property type="entry name" value="Prefoldin"/>
</dbReference>
<comment type="subcellular location">
    <subcellularLocation>
        <location evidence="1 9">Cytoplasm</location>
    </subcellularLocation>
</comment>
<dbReference type="Proteomes" id="UP000003706">
    <property type="component" value="Unassembled WGS sequence"/>
</dbReference>
<dbReference type="InterPro" id="IPR002777">
    <property type="entry name" value="PFD_beta-like"/>
</dbReference>
<evidence type="ECO:0000256" key="5">
    <source>
        <dbReference type="ARBA" id="ARBA00022490"/>
    </source>
</evidence>
<dbReference type="HAMAP" id="MF_00307">
    <property type="entry name" value="PfdB"/>
    <property type="match status" value="1"/>
</dbReference>
<dbReference type="Pfam" id="PF01920">
    <property type="entry name" value="Prefoldin_2"/>
    <property type="match status" value="1"/>
</dbReference>
<evidence type="ECO:0000256" key="6">
    <source>
        <dbReference type="ARBA" id="ARBA00023186"/>
    </source>
</evidence>
<comment type="similarity">
    <text evidence="2 9">Belongs to the prefoldin subunit beta family.</text>
</comment>
<dbReference type="EMBL" id="AGJL01000022">
    <property type="protein sequence ID" value="EHP86574.1"/>
    <property type="molecule type" value="Genomic_DNA"/>
</dbReference>
<dbReference type="GO" id="GO:0006457">
    <property type="term" value="P:protein folding"/>
    <property type="evidence" value="ECO:0007669"/>
    <property type="project" value="UniProtKB-UniRule"/>
</dbReference>
<protein>
    <recommendedName>
        <fullName evidence="4 9">Prefoldin subunit beta</fullName>
    </recommendedName>
    <alternativeName>
        <fullName evidence="8 9">GimC subunit beta</fullName>
    </alternativeName>
</protein>
<sequence>MKEIEKALEELGKAVGDEVYKMAGGIFVKRNKEDIKKELEEKLETLKLRVSTLTKQEEKMQKRLSELQEKLQQAITSTAAQ</sequence>
<evidence type="ECO:0000256" key="7">
    <source>
        <dbReference type="ARBA" id="ARBA00025077"/>
    </source>
</evidence>
<dbReference type="GO" id="GO:0005737">
    <property type="term" value="C:cytoplasm"/>
    <property type="evidence" value="ECO:0007669"/>
    <property type="project" value="UniProtKB-SubCell"/>
</dbReference>
<organism evidence="11 12">
    <name type="scientific">Methanotorris formicicus Mc-S-70</name>
    <dbReference type="NCBI Taxonomy" id="647171"/>
    <lineage>
        <taxon>Archaea</taxon>
        <taxon>Methanobacteriati</taxon>
        <taxon>Methanobacteriota</taxon>
        <taxon>Methanomada group</taxon>
        <taxon>Methanococci</taxon>
        <taxon>Methanococcales</taxon>
        <taxon>Methanocaldococcaceae</taxon>
        <taxon>Methanotorris</taxon>
    </lineage>
</organism>
<evidence type="ECO:0000313" key="12">
    <source>
        <dbReference type="Proteomes" id="UP000003706"/>
    </source>
</evidence>
<proteinExistence type="inferred from homology"/>
<keyword evidence="10" id="KW-0175">Coiled coil</keyword>
<feature type="coiled-coil region" evidence="10">
    <location>
        <begin position="29"/>
        <end position="77"/>
    </location>
</feature>
<accession>H1KYZ4</accession>
<evidence type="ECO:0000256" key="8">
    <source>
        <dbReference type="ARBA" id="ARBA00033461"/>
    </source>
</evidence>
<evidence type="ECO:0000256" key="9">
    <source>
        <dbReference type="HAMAP-Rule" id="MF_00307"/>
    </source>
</evidence>
<dbReference type="Gene3D" id="1.10.287.370">
    <property type="match status" value="1"/>
</dbReference>
<dbReference type="GO" id="GO:0051082">
    <property type="term" value="F:unfolded protein binding"/>
    <property type="evidence" value="ECO:0007669"/>
    <property type="project" value="UniProtKB-UniRule"/>
</dbReference>
<dbReference type="STRING" id="647171.MetfoDRAFT_1014"/>
<keyword evidence="6 9" id="KW-0143">Chaperone</keyword>
<dbReference type="NCBIfam" id="TIGR02338">
    <property type="entry name" value="gimC_beta"/>
    <property type="match status" value="1"/>
</dbReference>
<comment type="function">
    <text evidence="7 9">Molecular chaperone capable of stabilizing a range of proteins. Seems to fulfill an ATP-independent, HSP70-like function in archaeal de novo protein folding.</text>
</comment>
<evidence type="ECO:0000256" key="1">
    <source>
        <dbReference type="ARBA" id="ARBA00004496"/>
    </source>
</evidence>
<dbReference type="InterPro" id="IPR012713">
    <property type="entry name" value="PfdB"/>
</dbReference>
<comment type="subunit">
    <text evidence="3 9">Heterohexamer of two alpha and four beta subunits.</text>
</comment>
<dbReference type="SUPFAM" id="SSF46579">
    <property type="entry name" value="Prefoldin"/>
    <property type="match status" value="1"/>
</dbReference>
<keyword evidence="5 9" id="KW-0963">Cytoplasm</keyword>
<evidence type="ECO:0000256" key="3">
    <source>
        <dbReference type="ARBA" id="ARBA00011716"/>
    </source>
</evidence>
<reference evidence="11 12" key="1">
    <citation type="submission" date="2011-09" db="EMBL/GenBank/DDBJ databases">
        <title>The draft genome of Methanotorris formicicus Mc-S-70.</title>
        <authorList>
            <consortium name="US DOE Joint Genome Institute (JGI-PGF)"/>
            <person name="Lucas S."/>
            <person name="Han J."/>
            <person name="Lapidus A."/>
            <person name="Cheng J.-F."/>
            <person name="Goodwin L."/>
            <person name="Pitluck S."/>
            <person name="Peters L."/>
            <person name="Land M.L."/>
            <person name="Hauser L."/>
            <person name="Sieprawska-Lupa M."/>
            <person name="Takai K."/>
            <person name="Miyazaki J."/>
            <person name="Whitman W."/>
            <person name="Woyke T.J."/>
        </authorList>
    </citation>
    <scope>NUCLEOTIDE SEQUENCE [LARGE SCALE GENOMIC DNA]</scope>
    <source>
        <strain evidence="11 12">Mc-S-70</strain>
    </source>
</reference>
<comment type="caution">
    <text evidence="11">The sequence shown here is derived from an EMBL/GenBank/DDBJ whole genome shotgun (WGS) entry which is preliminary data.</text>
</comment>
<dbReference type="GO" id="GO:0016272">
    <property type="term" value="C:prefoldin complex"/>
    <property type="evidence" value="ECO:0007669"/>
    <property type="project" value="UniProtKB-UniRule"/>
</dbReference>
<gene>
    <name evidence="9" type="primary">pfdB</name>
    <name evidence="11" type="ORF">MetfoDRAFT_1014</name>
</gene>